<accession>A0A974HQP5</accession>
<feature type="coiled-coil region" evidence="1">
    <location>
        <begin position="117"/>
        <end position="164"/>
    </location>
</feature>
<dbReference type="Proteomes" id="UP000694892">
    <property type="component" value="Chromosome 3S"/>
</dbReference>
<evidence type="ECO:0000313" key="4">
    <source>
        <dbReference type="Proteomes" id="UP000694892"/>
    </source>
</evidence>
<evidence type="ECO:0000256" key="1">
    <source>
        <dbReference type="SAM" id="Coils"/>
    </source>
</evidence>
<organism evidence="3 4">
    <name type="scientific">Xenopus laevis</name>
    <name type="common">African clawed frog</name>
    <dbReference type="NCBI Taxonomy" id="8355"/>
    <lineage>
        <taxon>Eukaryota</taxon>
        <taxon>Metazoa</taxon>
        <taxon>Chordata</taxon>
        <taxon>Craniata</taxon>
        <taxon>Vertebrata</taxon>
        <taxon>Euteleostomi</taxon>
        <taxon>Amphibia</taxon>
        <taxon>Batrachia</taxon>
        <taxon>Anura</taxon>
        <taxon>Pipoidea</taxon>
        <taxon>Pipidae</taxon>
        <taxon>Xenopodinae</taxon>
        <taxon>Xenopus</taxon>
        <taxon>Xenopus</taxon>
    </lineage>
</organism>
<protein>
    <submittedName>
        <fullName evidence="3">Uncharacterized protein</fullName>
    </submittedName>
</protein>
<dbReference type="AlphaFoldDB" id="A0A974HQP5"/>
<name>A0A974HQP5_XENLA</name>
<dbReference type="EMBL" id="CM004471">
    <property type="protein sequence ID" value="OCT86401.1"/>
    <property type="molecule type" value="Genomic_DNA"/>
</dbReference>
<feature type="compositionally biased region" description="Basic and acidic residues" evidence="2">
    <location>
        <begin position="207"/>
        <end position="216"/>
    </location>
</feature>
<sequence>MAFSFSDTDWESDISEVFEDAQSSDLESSNDTPSLTAEFKKYKNLLIKQLRLRWEISSLENYIKAKMIPRGLRLKKSPSSNLVKEGGQTFCDKWNQVLSNCSFRLMQLMVDINGNNITAINKQVEDARELIEKKKEENTFLELNEQVKHQLTNLQRDIKTRKKRKFIRDTEDYKKGLVYPNYDRPEAKYDMIVEGKKSNKYQQQPSKNEEREKQGGLKENQVQLRDRAKWAYPQRRKR</sequence>
<proteinExistence type="predicted"/>
<evidence type="ECO:0000256" key="2">
    <source>
        <dbReference type="SAM" id="MobiDB-lite"/>
    </source>
</evidence>
<reference evidence="4" key="1">
    <citation type="journal article" date="2016" name="Nature">
        <title>Genome evolution in the allotetraploid frog Xenopus laevis.</title>
        <authorList>
            <person name="Session A.M."/>
            <person name="Uno Y."/>
            <person name="Kwon T."/>
            <person name="Chapman J.A."/>
            <person name="Toyoda A."/>
            <person name="Takahashi S."/>
            <person name="Fukui A."/>
            <person name="Hikosaka A."/>
            <person name="Suzuki A."/>
            <person name="Kondo M."/>
            <person name="van Heeringen S.J."/>
            <person name="Quigley I."/>
            <person name="Heinz S."/>
            <person name="Ogino H."/>
            <person name="Ochi H."/>
            <person name="Hellsten U."/>
            <person name="Lyons J.B."/>
            <person name="Simakov O."/>
            <person name="Putnam N."/>
            <person name="Stites J."/>
            <person name="Kuroki Y."/>
            <person name="Tanaka T."/>
            <person name="Michiue T."/>
            <person name="Watanabe M."/>
            <person name="Bogdanovic O."/>
            <person name="Lister R."/>
            <person name="Georgiou G."/>
            <person name="Paranjpe S.S."/>
            <person name="van Kruijsbergen I."/>
            <person name="Shu S."/>
            <person name="Carlson J."/>
            <person name="Kinoshita T."/>
            <person name="Ohta Y."/>
            <person name="Mawaribuchi S."/>
            <person name="Jenkins J."/>
            <person name="Grimwood J."/>
            <person name="Schmutz J."/>
            <person name="Mitros T."/>
            <person name="Mozaffari S.V."/>
            <person name="Suzuki Y."/>
            <person name="Haramoto Y."/>
            <person name="Yamamoto T.S."/>
            <person name="Takagi C."/>
            <person name="Heald R."/>
            <person name="Miller K."/>
            <person name="Haudenschild C."/>
            <person name="Kitzman J."/>
            <person name="Nakayama T."/>
            <person name="Izutsu Y."/>
            <person name="Robert J."/>
            <person name="Fortriede J."/>
            <person name="Burns K."/>
            <person name="Lotay V."/>
            <person name="Karimi K."/>
            <person name="Yasuoka Y."/>
            <person name="Dichmann D.S."/>
            <person name="Flajnik M.F."/>
            <person name="Houston D.W."/>
            <person name="Shendure J."/>
            <person name="DuPasquier L."/>
            <person name="Vize P.D."/>
            <person name="Zorn A.M."/>
            <person name="Ito M."/>
            <person name="Marcotte E.M."/>
            <person name="Wallingford J.B."/>
            <person name="Ito Y."/>
            <person name="Asashima M."/>
            <person name="Ueno N."/>
            <person name="Matsuda Y."/>
            <person name="Veenstra G.J."/>
            <person name="Fujiyama A."/>
            <person name="Harland R.M."/>
            <person name="Taira M."/>
            <person name="Rokhsar D.S."/>
        </authorList>
    </citation>
    <scope>NUCLEOTIDE SEQUENCE [LARGE SCALE GENOMIC DNA]</scope>
    <source>
        <strain evidence="4">J</strain>
    </source>
</reference>
<feature type="region of interest" description="Disordered" evidence="2">
    <location>
        <begin position="191"/>
        <end position="238"/>
    </location>
</feature>
<evidence type="ECO:0000313" key="3">
    <source>
        <dbReference type="EMBL" id="OCT86401.1"/>
    </source>
</evidence>
<gene>
    <name evidence="3" type="ORF">XELAEV_18020083mg</name>
</gene>
<keyword evidence="1" id="KW-0175">Coiled coil</keyword>